<accession>E4T3N2</accession>
<evidence type="ECO:0000256" key="3">
    <source>
        <dbReference type="ARBA" id="ARBA00022448"/>
    </source>
</evidence>
<comment type="similarity">
    <text evidence="2 10">Belongs to the SecG family.</text>
</comment>
<reference key="1">
    <citation type="submission" date="2010-11" db="EMBL/GenBank/DDBJ databases">
        <title>The complete genome of Paludibacter propionicigenes DSM 17365.</title>
        <authorList>
            <consortium name="US DOE Joint Genome Institute (JGI-PGF)"/>
            <person name="Lucas S."/>
            <person name="Copeland A."/>
            <person name="Lapidus A."/>
            <person name="Bruce D."/>
            <person name="Goodwin L."/>
            <person name="Pitluck S."/>
            <person name="Kyrpides N."/>
            <person name="Mavromatis K."/>
            <person name="Ivanova N."/>
            <person name="Munk A.C."/>
            <person name="Brettin T."/>
            <person name="Detter J.C."/>
            <person name="Han C."/>
            <person name="Tapia R."/>
            <person name="Land M."/>
            <person name="Hauser L."/>
            <person name="Markowitz V."/>
            <person name="Cheng J.-F."/>
            <person name="Hugenholtz P."/>
            <person name="Woyke T."/>
            <person name="Wu D."/>
            <person name="Gronow S."/>
            <person name="Wellnitz S."/>
            <person name="Brambilla E."/>
            <person name="Klenk H.-P."/>
            <person name="Eisen J.A."/>
        </authorList>
    </citation>
    <scope>NUCLEOTIDE SEQUENCE</scope>
    <source>
        <strain>WB4</strain>
    </source>
</reference>
<dbReference type="InterPro" id="IPR004692">
    <property type="entry name" value="SecG"/>
</dbReference>
<reference evidence="12 13" key="2">
    <citation type="journal article" date="2011" name="Stand. Genomic Sci.">
        <title>Complete genome sequence of Paludibacter propionicigenes type strain (WB4).</title>
        <authorList>
            <person name="Gronow S."/>
            <person name="Munk C."/>
            <person name="Lapidus A."/>
            <person name="Nolan M."/>
            <person name="Lucas S."/>
            <person name="Hammon N."/>
            <person name="Deshpande S."/>
            <person name="Cheng J.F."/>
            <person name="Tapia R."/>
            <person name="Han C."/>
            <person name="Goodwin L."/>
            <person name="Pitluck S."/>
            <person name="Liolios K."/>
            <person name="Ivanova N."/>
            <person name="Mavromatis K."/>
            <person name="Mikhailova N."/>
            <person name="Pati A."/>
            <person name="Chen A."/>
            <person name="Palaniappan K."/>
            <person name="Land M."/>
            <person name="Hauser L."/>
            <person name="Chang Y.J."/>
            <person name="Jeffries C.D."/>
            <person name="Brambilla E."/>
            <person name="Rohde M."/>
            <person name="Goker M."/>
            <person name="Detter J.C."/>
            <person name="Woyke T."/>
            <person name="Bristow J."/>
            <person name="Eisen J.A."/>
            <person name="Markowitz V."/>
            <person name="Hugenholtz P."/>
            <person name="Kyrpides N.C."/>
            <person name="Klenk H.P."/>
        </authorList>
    </citation>
    <scope>NUCLEOTIDE SEQUENCE [LARGE SCALE GENOMIC DNA]</scope>
    <source>
        <strain evidence="13">DSM 17365 / JCM 13257 / WB4</strain>
    </source>
</reference>
<dbReference type="eggNOG" id="COG1314">
    <property type="taxonomic scope" value="Bacteria"/>
</dbReference>
<dbReference type="PANTHER" id="PTHR34182:SF1">
    <property type="entry name" value="PROTEIN-EXPORT MEMBRANE PROTEIN SECG"/>
    <property type="match status" value="1"/>
</dbReference>
<keyword evidence="8 10" id="KW-0811">Translocation</keyword>
<keyword evidence="9 10" id="KW-0472">Membrane</keyword>
<feature type="region of interest" description="Disordered" evidence="11">
    <location>
        <begin position="87"/>
        <end position="124"/>
    </location>
</feature>
<keyword evidence="7 10" id="KW-1133">Transmembrane helix</keyword>
<dbReference type="STRING" id="694427.Palpr_1179"/>
<name>E4T3N2_PALPW</name>
<dbReference type="GO" id="GO:0005886">
    <property type="term" value="C:plasma membrane"/>
    <property type="evidence" value="ECO:0007669"/>
    <property type="project" value="UniProtKB-SubCell"/>
</dbReference>
<comment type="function">
    <text evidence="10">Involved in protein export. Participates in an early event of protein translocation.</text>
</comment>
<dbReference type="HOGENOM" id="CLU_094156_1_0_10"/>
<dbReference type="GO" id="GO:0015450">
    <property type="term" value="F:protein-transporting ATPase activity"/>
    <property type="evidence" value="ECO:0007669"/>
    <property type="project" value="UniProtKB-UniRule"/>
</dbReference>
<proteinExistence type="inferred from homology"/>
<comment type="caution">
    <text evidence="10">Lacks conserved residue(s) required for the propagation of feature annotation.</text>
</comment>
<keyword evidence="4 10" id="KW-1003">Cell membrane</keyword>
<comment type="subcellular location">
    <subcellularLocation>
        <location evidence="1 10">Cell membrane</location>
        <topology evidence="1 10">Multi-pass membrane protein</topology>
    </subcellularLocation>
</comment>
<dbReference type="Proteomes" id="UP000008718">
    <property type="component" value="Chromosome"/>
</dbReference>
<feature type="compositionally biased region" description="Low complexity" evidence="11">
    <location>
        <begin position="111"/>
        <end position="124"/>
    </location>
</feature>
<dbReference type="Pfam" id="PF03840">
    <property type="entry name" value="SecG"/>
    <property type="match status" value="1"/>
</dbReference>
<dbReference type="PANTHER" id="PTHR34182">
    <property type="entry name" value="PROTEIN-EXPORT MEMBRANE PROTEIN SECG"/>
    <property type="match status" value="1"/>
</dbReference>
<dbReference type="EMBL" id="CP002345">
    <property type="protein sequence ID" value="ADQ79326.1"/>
    <property type="molecule type" value="Genomic_DNA"/>
</dbReference>
<protein>
    <recommendedName>
        <fullName evidence="10">Protein-export membrane protein SecG</fullName>
    </recommendedName>
</protein>
<evidence type="ECO:0000256" key="8">
    <source>
        <dbReference type="ARBA" id="ARBA00023010"/>
    </source>
</evidence>
<gene>
    <name evidence="12" type="ordered locus">Palpr_1179</name>
</gene>
<evidence type="ECO:0000256" key="5">
    <source>
        <dbReference type="ARBA" id="ARBA00022692"/>
    </source>
</evidence>
<feature type="transmembrane region" description="Helical" evidence="10">
    <location>
        <begin position="53"/>
        <end position="71"/>
    </location>
</feature>
<keyword evidence="13" id="KW-1185">Reference proteome</keyword>
<keyword evidence="6 10" id="KW-0653">Protein transport</keyword>
<dbReference type="AlphaFoldDB" id="E4T3N2"/>
<dbReference type="KEGG" id="ppn:Palpr_1179"/>
<evidence type="ECO:0000256" key="7">
    <source>
        <dbReference type="ARBA" id="ARBA00022989"/>
    </source>
</evidence>
<evidence type="ECO:0000256" key="11">
    <source>
        <dbReference type="SAM" id="MobiDB-lite"/>
    </source>
</evidence>
<evidence type="ECO:0000256" key="10">
    <source>
        <dbReference type="RuleBase" id="RU365087"/>
    </source>
</evidence>
<dbReference type="RefSeq" id="WP_013444695.1">
    <property type="nucleotide sequence ID" value="NC_014734.1"/>
</dbReference>
<dbReference type="GO" id="GO:0009306">
    <property type="term" value="P:protein secretion"/>
    <property type="evidence" value="ECO:0007669"/>
    <property type="project" value="UniProtKB-UniRule"/>
</dbReference>
<dbReference type="GO" id="GO:0065002">
    <property type="term" value="P:intracellular protein transmembrane transport"/>
    <property type="evidence" value="ECO:0007669"/>
    <property type="project" value="TreeGrafter"/>
</dbReference>
<dbReference type="OrthoDB" id="1122493at2"/>
<organism evidence="12 13">
    <name type="scientific">Paludibacter propionicigenes (strain DSM 17365 / JCM 13257 / WB4)</name>
    <dbReference type="NCBI Taxonomy" id="694427"/>
    <lineage>
        <taxon>Bacteria</taxon>
        <taxon>Pseudomonadati</taxon>
        <taxon>Bacteroidota</taxon>
        <taxon>Bacteroidia</taxon>
        <taxon>Bacteroidales</taxon>
        <taxon>Paludibacteraceae</taxon>
        <taxon>Paludibacter</taxon>
    </lineage>
</organism>
<evidence type="ECO:0000256" key="1">
    <source>
        <dbReference type="ARBA" id="ARBA00004651"/>
    </source>
</evidence>
<evidence type="ECO:0000256" key="9">
    <source>
        <dbReference type="ARBA" id="ARBA00023136"/>
    </source>
</evidence>
<evidence type="ECO:0000256" key="6">
    <source>
        <dbReference type="ARBA" id="ARBA00022927"/>
    </source>
</evidence>
<dbReference type="GO" id="GO:0043952">
    <property type="term" value="P:protein transport by the Sec complex"/>
    <property type="evidence" value="ECO:0007669"/>
    <property type="project" value="TreeGrafter"/>
</dbReference>
<sequence length="124" mass="13177">MYIAIIILIVVLSILLTLFVLVQNSKGGGLSAGFSSSNQIMGVRKTTDFVEKMTWGLVIGVVLLSIISVGVHKHQAVSAANDSEIKEQVQQAKQSEPGVVTPDFGEKTEAAKTQAKPTAAPEKK</sequence>
<evidence type="ECO:0000313" key="13">
    <source>
        <dbReference type="Proteomes" id="UP000008718"/>
    </source>
</evidence>
<keyword evidence="5 10" id="KW-0812">Transmembrane</keyword>
<evidence type="ECO:0000313" key="12">
    <source>
        <dbReference type="EMBL" id="ADQ79326.1"/>
    </source>
</evidence>
<keyword evidence="3 10" id="KW-0813">Transport</keyword>
<evidence type="ECO:0000256" key="4">
    <source>
        <dbReference type="ARBA" id="ARBA00022475"/>
    </source>
</evidence>
<evidence type="ECO:0000256" key="2">
    <source>
        <dbReference type="ARBA" id="ARBA00008445"/>
    </source>
</evidence>
<dbReference type="NCBIfam" id="TIGR00810">
    <property type="entry name" value="secG"/>
    <property type="match status" value="1"/>
</dbReference>